<dbReference type="SMART" id="SM01381">
    <property type="entry name" value="7TM_GPCR_Srsx"/>
    <property type="match status" value="1"/>
</dbReference>
<keyword evidence="5 8" id="KW-1133">Transmembrane helix</keyword>
<dbReference type="EMBL" id="CADEPI010000270">
    <property type="protein sequence ID" value="CAB3382421.1"/>
    <property type="molecule type" value="Genomic_DNA"/>
</dbReference>
<evidence type="ECO:0000256" key="2">
    <source>
        <dbReference type="ARBA" id="ARBA00010663"/>
    </source>
</evidence>
<sequence length="311" mass="35775">MTTASNYCILAATILISIITLGVNTITIFTAATKKALDRPSHKFILGLAVSDWMMGLFLPADIIYKLLYEDYYKKDTYSKYFCHCFLPIFFVLISCTSSNIMQLVIAFDRCTSVMKPVLHQNLLTKRISNRVVCAVFLFSTAVSFLPMYWNNFPNERISKSCTLLTLTLEYYSYVIVPVFVVNLVCLVFVYLQVYKVAARRLRDNAKTLKMVAVILTCHVVCWSPHMVCRFFLLSDALPDENNQDNSDYENPNIFLIYDCLLLLALSSSFLNALLYSWRTPDFKKAIKEIIYCRKQNYPLERDVASTNIHS</sequence>
<keyword evidence="7" id="KW-0675">Receptor</keyword>
<evidence type="ECO:0000256" key="5">
    <source>
        <dbReference type="ARBA" id="ARBA00022989"/>
    </source>
</evidence>
<comment type="subcellular location">
    <subcellularLocation>
        <location evidence="1">Cell membrane</location>
        <topology evidence="1">Multi-pass membrane protein</topology>
    </subcellularLocation>
</comment>
<dbReference type="PRINTS" id="PR00237">
    <property type="entry name" value="GPCRRHODOPSN"/>
</dbReference>
<dbReference type="InterPro" id="IPR000276">
    <property type="entry name" value="GPCR_Rhodpsn"/>
</dbReference>
<name>A0A8S1DJA6_9INSE</name>
<keyword evidence="6 8" id="KW-0472">Membrane</keyword>
<feature type="transmembrane region" description="Helical" evidence="8">
    <location>
        <begin position="254"/>
        <end position="278"/>
    </location>
</feature>
<evidence type="ECO:0000256" key="1">
    <source>
        <dbReference type="ARBA" id="ARBA00004651"/>
    </source>
</evidence>
<accession>A0A8S1DJA6</accession>
<evidence type="ECO:0000256" key="4">
    <source>
        <dbReference type="ARBA" id="ARBA00022692"/>
    </source>
</evidence>
<feature type="transmembrane region" description="Helical" evidence="8">
    <location>
        <begin position="128"/>
        <end position="151"/>
    </location>
</feature>
<feature type="transmembrane region" description="Helical" evidence="8">
    <location>
        <begin position="44"/>
        <end position="65"/>
    </location>
</feature>
<feature type="transmembrane region" description="Helical" evidence="8">
    <location>
        <begin position="12"/>
        <end position="32"/>
    </location>
</feature>
<evidence type="ECO:0000256" key="8">
    <source>
        <dbReference type="SAM" id="Phobius"/>
    </source>
</evidence>
<dbReference type="PROSITE" id="PS00237">
    <property type="entry name" value="G_PROTEIN_RECEP_F1_1"/>
    <property type="match status" value="1"/>
</dbReference>
<reference evidence="10 11" key="1">
    <citation type="submission" date="2020-04" db="EMBL/GenBank/DDBJ databases">
        <authorList>
            <person name="Alioto T."/>
            <person name="Alioto T."/>
            <person name="Gomez Garrido J."/>
        </authorList>
    </citation>
    <scope>NUCLEOTIDE SEQUENCE [LARGE SCALE GENOMIC DNA]</scope>
</reference>
<dbReference type="PROSITE" id="PS50262">
    <property type="entry name" value="G_PROTEIN_RECEP_F1_2"/>
    <property type="match status" value="1"/>
</dbReference>
<dbReference type="InterPro" id="IPR017452">
    <property type="entry name" value="GPCR_Rhodpsn_7TM"/>
</dbReference>
<dbReference type="OrthoDB" id="10042731at2759"/>
<protein>
    <recommendedName>
        <fullName evidence="9">G-protein coupled receptors family 1 profile domain-containing protein</fullName>
    </recommendedName>
</protein>
<evidence type="ECO:0000313" key="11">
    <source>
        <dbReference type="Proteomes" id="UP000494165"/>
    </source>
</evidence>
<dbReference type="GO" id="GO:0004930">
    <property type="term" value="F:G protein-coupled receptor activity"/>
    <property type="evidence" value="ECO:0007669"/>
    <property type="project" value="UniProtKB-KW"/>
</dbReference>
<dbReference type="AlphaFoldDB" id="A0A8S1DJA6"/>
<proteinExistence type="inferred from homology"/>
<comment type="caution">
    <text evidence="10">The sequence shown here is derived from an EMBL/GenBank/DDBJ whole genome shotgun (WGS) entry which is preliminary data.</text>
</comment>
<evidence type="ECO:0000256" key="6">
    <source>
        <dbReference type="ARBA" id="ARBA00023136"/>
    </source>
</evidence>
<dbReference type="PANTHER" id="PTHR22750">
    <property type="entry name" value="G-PROTEIN COUPLED RECEPTOR"/>
    <property type="match status" value="1"/>
</dbReference>
<dbReference type="Gene3D" id="1.20.1070.10">
    <property type="entry name" value="Rhodopsin 7-helix transmembrane proteins"/>
    <property type="match status" value="1"/>
</dbReference>
<gene>
    <name evidence="10" type="ORF">CLODIP_2_CD15720</name>
</gene>
<keyword evidence="3" id="KW-1003">Cell membrane</keyword>
<keyword evidence="7" id="KW-0297">G-protein coupled receptor</keyword>
<feature type="domain" description="G-protein coupled receptors family 1 profile" evidence="9">
    <location>
        <begin position="23"/>
        <end position="276"/>
    </location>
</feature>
<keyword evidence="4 7" id="KW-0812">Transmembrane</keyword>
<feature type="transmembrane region" description="Helical" evidence="8">
    <location>
        <begin position="171"/>
        <end position="192"/>
    </location>
</feature>
<keyword evidence="11" id="KW-1185">Reference proteome</keyword>
<dbReference type="Pfam" id="PF00001">
    <property type="entry name" value="7tm_1"/>
    <property type="match status" value="1"/>
</dbReference>
<organism evidence="10 11">
    <name type="scientific">Cloeon dipterum</name>
    <dbReference type="NCBI Taxonomy" id="197152"/>
    <lineage>
        <taxon>Eukaryota</taxon>
        <taxon>Metazoa</taxon>
        <taxon>Ecdysozoa</taxon>
        <taxon>Arthropoda</taxon>
        <taxon>Hexapoda</taxon>
        <taxon>Insecta</taxon>
        <taxon>Pterygota</taxon>
        <taxon>Palaeoptera</taxon>
        <taxon>Ephemeroptera</taxon>
        <taxon>Pisciforma</taxon>
        <taxon>Baetidae</taxon>
        <taxon>Cloeon</taxon>
    </lineage>
</organism>
<dbReference type="Proteomes" id="UP000494165">
    <property type="component" value="Unassembled WGS sequence"/>
</dbReference>
<dbReference type="GO" id="GO:0005886">
    <property type="term" value="C:plasma membrane"/>
    <property type="evidence" value="ECO:0007669"/>
    <property type="project" value="UniProtKB-SubCell"/>
</dbReference>
<feature type="transmembrane region" description="Helical" evidence="8">
    <location>
        <begin position="85"/>
        <end position="108"/>
    </location>
</feature>
<feature type="transmembrane region" description="Helical" evidence="8">
    <location>
        <begin position="212"/>
        <end position="234"/>
    </location>
</feature>
<evidence type="ECO:0000313" key="10">
    <source>
        <dbReference type="EMBL" id="CAB3382421.1"/>
    </source>
</evidence>
<evidence type="ECO:0000256" key="7">
    <source>
        <dbReference type="RuleBase" id="RU000688"/>
    </source>
</evidence>
<keyword evidence="7" id="KW-0807">Transducer</keyword>
<evidence type="ECO:0000259" key="9">
    <source>
        <dbReference type="PROSITE" id="PS50262"/>
    </source>
</evidence>
<dbReference type="SUPFAM" id="SSF81321">
    <property type="entry name" value="Family A G protein-coupled receptor-like"/>
    <property type="match status" value="1"/>
</dbReference>
<evidence type="ECO:0000256" key="3">
    <source>
        <dbReference type="ARBA" id="ARBA00022475"/>
    </source>
</evidence>
<comment type="similarity">
    <text evidence="2 7">Belongs to the G-protein coupled receptor 1 family.</text>
</comment>